<dbReference type="InterPro" id="IPR004538">
    <property type="entry name" value="Hemolysin_A/TlyA"/>
</dbReference>
<dbReference type="InterPro" id="IPR036986">
    <property type="entry name" value="S4_RNA-bd_sf"/>
</dbReference>
<dbReference type="InterPro" id="IPR029063">
    <property type="entry name" value="SAM-dependent_MTases_sf"/>
</dbReference>
<dbReference type="Proteomes" id="UP001055153">
    <property type="component" value="Unassembled WGS sequence"/>
</dbReference>
<dbReference type="InterPro" id="IPR002877">
    <property type="entry name" value="RNA_MeTrfase_FtsJ_dom"/>
</dbReference>
<dbReference type="InterPro" id="IPR047048">
    <property type="entry name" value="TlyA"/>
</dbReference>
<dbReference type="PROSITE" id="PS50889">
    <property type="entry name" value="S4"/>
    <property type="match status" value="1"/>
</dbReference>
<dbReference type="SUPFAM" id="SSF55174">
    <property type="entry name" value="Alpha-L RNA-binding motif"/>
    <property type="match status" value="1"/>
</dbReference>
<evidence type="ECO:0000256" key="1">
    <source>
        <dbReference type="ARBA" id="ARBA00022884"/>
    </source>
</evidence>
<keyword evidence="1 3" id="KW-0694">RNA-binding</keyword>
<dbReference type="Gene3D" id="3.40.50.150">
    <property type="entry name" value="Vaccinia Virus protein VP39"/>
    <property type="match status" value="1"/>
</dbReference>
<feature type="domain" description="RNA-binding S4" evidence="4">
    <location>
        <begin position="8"/>
        <end position="53"/>
    </location>
</feature>
<dbReference type="PIRSF" id="PIRSF005578">
    <property type="entry name" value="TlyA"/>
    <property type="match status" value="1"/>
</dbReference>
<comment type="similarity">
    <text evidence="2">Belongs to the TlyA family.</text>
</comment>
<dbReference type="EMBL" id="BPQQ01000003">
    <property type="protein sequence ID" value="GJD98387.1"/>
    <property type="molecule type" value="Genomic_DNA"/>
</dbReference>
<evidence type="ECO:0000259" key="4">
    <source>
        <dbReference type="Pfam" id="PF01479"/>
    </source>
</evidence>
<feature type="domain" description="Ribosomal RNA methyltransferase FtsJ" evidence="5">
    <location>
        <begin position="62"/>
        <end position="243"/>
    </location>
</feature>
<dbReference type="RefSeq" id="WP_238233337.1">
    <property type="nucleotide sequence ID" value="NZ_BPQQ01000003.1"/>
</dbReference>
<proteinExistence type="inferred from homology"/>
<evidence type="ECO:0000256" key="2">
    <source>
        <dbReference type="ARBA" id="ARBA00029460"/>
    </source>
</evidence>
<reference evidence="6" key="1">
    <citation type="journal article" date="2021" name="Front. Microbiol.">
        <title>Comprehensive Comparative Genomics and Phenotyping of Methylobacterium Species.</title>
        <authorList>
            <person name="Alessa O."/>
            <person name="Ogura Y."/>
            <person name="Fujitani Y."/>
            <person name="Takami H."/>
            <person name="Hayashi T."/>
            <person name="Sahin N."/>
            <person name="Tani A."/>
        </authorList>
    </citation>
    <scope>NUCLEOTIDE SEQUENCE</scope>
    <source>
        <strain evidence="6">DSM 17168</strain>
    </source>
</reference>
<sequence length="249" mass="25924">MTDGERLRADRLLVEAGHFESRARAQAAIAAGLVRADGAPVRRPSDLLARSARIEAAPPHPYVSRGGLKLAAALDAFGIDPAGLTCLDIGASTGGFTDVLLRRGAARVHAVDVGRGQFHPGLAADPRVALHEATDVRALDPGLLDGPPALAVVDVSFISLAHVLPVLPALTAPDARLVALIKPQFEAGRARVGRGGIVRDEAVRAEVCEEVRALARSLGFRPVGLIPSPVEGGDGNREFLLGAVREAAR</sequence>
<dbReference type="NCBIfam" id="TIGR00478">
    <property type="entry name" value="tly"/>
    <property type="match status" value="1"/>
</dbReference>
<keyword evidence="7" id="KW-1185">Reference proteome</keyword>
<dbReference type="SUPFAM" id="SSF53335">
    <property type="entry name" value="S-adenosyl-L-methionine-dependent methyltransferases"/>
    <property type="match status" value="1"/>
</dbReference>
<protein>
    <submittedName>
        <fullName evidence="6">16S/23S rRNA (Cytidine-2'-O)-methyltransferase TlyA</fullName>
    </submittedName>
</protein>
<dbReference type="InterPro" id="IPR002942">
    <property type="entry name" value="S4_RNA-bd"/>
</dbReference>
<reference evidence="6" key="2">
    <citation type="submission" date="2021-08" db="EMBL/GenBank/DDBJ databases">
        <authorList>
            <person name="Tani A."/>
            <person name="Ola A."/>
            <person name="Ogura Y."/>
            <person name="Katsura K."/>
            <person name="Hayashi T."/>
        </authorList>
    </citation>
    <scope>NUCLEOTIDE SEQUENCE</scope>
    <source>
        <strain evidence="6">DSM 17168</strain>
    </source>
</reference>
<comment type="caution">
    <text evidence="6">The sequence shown here is derived from an EMBL/GenBank/DDBJ whole genome shotgun (WGS) entry which is preliminary data.</text>
</comment>
<evidence type="ECO:0000313" key="7">
    <source>
        <dbReference type="Proteomes" id="UP001055153"/>
    </source>
</evidence>
<name>A0ABQ4S8F3_9HYPH</name>
<dbReference type="Gene3D" id="3.10.290.10">
    <property type="entry name" value="RNA-binding S4 domain"/>
    <property type="match status" value="1"/>
</dbReference>
<dbReference type="PANTHER" id="PTHR32319">
    <property type="entry name" value="BACTERIAL HEMOLYSIN-LIKE PROTEIN"/>
    <property type="match status" value="1"/>
</dbReference>
<accession>A0ABQ4S8F3</accession>
<dbReference type="PANTHER" id="PTHR32319:SF0">
    <property type="entry name" value="BACTERIAL HEMOLYSIN-LIKE PROTEIN"/>
    <property type="match status" value="1"/>
</dbReference>
<organism evidence="6 7">
    <name type="scientific">Methylobacterium isbiliense</name>
    <dbReference type="NCBI Taxonomy" id="315478"/>
    <lineage>
        <taxon>Bacteria</taxon>
        <taxon>Pseudomonadati</taxon>
        <taxon>Pseudomonadota</taxon>
        <taxon>Alphaproteobacteria</taxon>
        <taxon>Hyphomicrobiales</taxon>
        <taxon>Methylobacteriaceae</taxon>
        <taxon>Methylobacterium</taxon>
    </lineage>
</organism>
<evidence type="ECO:0000259" key="5">
    <source>
        <dbReference type="Pfam" id="PF01728"/>
    </source>
</evidence>
<gene>
    <name evidence="6" type="primary">tlyA</name>
    <name evidence="6" type="ORF">GMJLKIPL_0294</name>
</gene>
<evidence type="ECO:0000256" key="3">
    <source>
        <dbReference type="PROSITE-ProRule" id="PRU00182"/>
    </source>
</evidence>
<dbReference type="Pfam" id="PF01479">
    <property type="entry name" value="S4"/>
    <property type="match status" value="1"/>
</dbReference>
<evidence type="ECO:0000313" key="6">
    <source>
        <dbReference type="EMBL" id="GJD98387.1"/>
    </source>
</evidence>
<dbReference type="Pfam" id="PF01728">
    <property type="entry name" value="FtsJ"/>
    <property type="match status" value="1"/>
</dbReference>